<dbReference type="GO" id="GO:0016491">
    <property type="term" value="F:oxidoreductase activity"/>
    <property type="evidence" value="ECO:0007669"/>
    <property type="project" value="UniProtKB-KW"/>
</dbReference>
<keyword evidence="14" id="KW-1185">Reference proteome</keyword>
<dbReference type="Pfam" id="PF00109">
    <property type="entry name" value="ketoacyl-synt"/>
    <property type="match status" value="1"/>
</dbReference>
<keyword evidence="7" id="KW-0012">Acyltransferase</keyword>
<keyword evidence="6" id="KW-0511">Multifunctional enzyme</keyword>
<dbReference type="InterPro" id="IPR050091">
    <property type="entry name" value="PKS_NRPS_Biosynth_Enz"/>
</dbReference>
<dbReference type="GO" id="GO:0031177">
    <property type="term" value="F:phosphopantetheine binding"/>
    <property type="evidence" value="ECO:0007669"/>
    <property type="project" value="InterPro"/>
</dbReference>
<keyword evidence="5" id="KW-0560">Oxidoreductase</keyword>
<dbReference type="InterPro" id="IPR013154">
    <property type="entry name" value="ADH-like_N"/>
</dbReference>
<dbReference type="InterPro" id="IPR001227">
    <property type="entry name" value="Ac_transferase_dom_sf"/>
</dbReference>
<feature type="domain" description="PKS/mFAS DH" evidence="12">
    <location>
        <begin position="1036"/>
        <end position="1357"/>
    </location>
</feature>
<evidence type="ECO:0000256" key="2">
    <source>
        <dbReference type="ARBA" id="ARBA00022553"/>
    </source>
</evidence>
<keyword evidence="2" id="KW-0597">Phosphoprotein</keyword>
<dbReference type="InterPro" id="IPR036736">
    <property type="entry name" value="ACP-like_sf"/>
</dbReference>
<dbReference type="InterPro" id="IPR009081">
    <property type="entry name" value="PP-bd_ACP"/>
</dbReference>
<dbReference type="InterPro" id="IPR020806">
    <property type="entry name" value="PKS_PP-bd"/>
</dbReference>
<dbReference type="InterPro" id="IPR014043">
    <property type="entry name" value="Acyl_transferase_dom"/>
</dbReference>
<sequence length="2551" mass="278346">MAPLMVDEDPSWLGKPSAETTQARPSAHKQSEKEDRLEPIAIVGYAYRFPGEAVTDDGFWRMMMEKRCVASEAPADRINSAGWCHPDKRRIGQYSARGGHFLQEDVSRFDAAFFSISADEAAAMDPQQRHLLEVTYAALENAGVPMERVAGSQTSVHVGCFGSDYRLMMCKDIETSADYDVVGINMCMHANRISWFFDCRGASMNIDTACSSSLVALDLACQGLRSGEAEMGIVSGTNLLLSPDMMQLESNVNMLSPDSRSHSFDHRANGYGRGEGTGTIIVKRLRDALRDGDTIRAIIRSTASNTDGLTPSGIMQPSGAAQAALIRRTYQKAGLSLEPTRFFEAHGTGTPVGDPIECNAIGEVFRSVRGPRDPLIIGALKSNIGHLEGASGIAAVIKTILVLERAVIPPNANFEKVNPRIDLDFLRLKLPLKARPWPTQGLRRASVNSFGFGGANAHVVLDDALHYLRGHGLVGHHVTREFPPPASLIALGNTVPVPVPSPGASAPVLKIPKLLTMSAASKDGMKTMARAYATHFQSHPVCPPDNLPDYMDRLAYTLNSRRSALGHKSFCIASSYEDLCDETKIAAAVYQAHEAPVVGLVFTGQGAQWAGMGRGLMVYPVFRRVIEQCEEVLLSLGCLWSLRTEMFNENNTNSNGGGGDASRIHEPEIAQPANTALQMALVDLLRGVGLKPAAVIGHSSGEIAAAYALGALSLQDAMRIAYYRGVCASALANDKDLNQRAPRGAMLAVGLSADQTERYLDRIANTSESNRRGIAVACVNSHKSVTVSGDADQISQLQAMLESENVFARKLRIPVAYHSFHMNEVAEPYRRHMQGIRPVPRLESFESSISSSSSQAPIMVSSVTGQRVQPADVVTADYWVANLVSPVLFPKALFGICTHASGRKGRKVLDCSHRGQAGVNILLEVGPHSALQGPIRDLLGSLPWGRDVHYCPTLQRKDLTALHGFLTAVGQLHSLGVPIDLERVNRMGDLPVPKKHDQERRPRLLVDLPPYPFNHSTVYWRESRLSRRSRLGPGRIDLLGKPVSDWNPLEARWRHHIRLNEMPWVEDHMINGTLIYPAAGMVVMAIEAASQMVDPKRRGSVVGFDLQNVEFQRALTIPQTAEGVETNLLLRTLTDKGQPLPWMEFRLCSRDDRDEWHEHCRGEIHIEYETADTALAQEAMVEHWQERRRQLEQDCATSATAVFSIEPSSLYNRLRQSGFEFGPTFQTVTGARCNGKGQATASINVFQWPSSQYPQAHVIHPTTLDGIFHLSTVALIENKDSTASMATAIPTSIRSLWVAAQGSSSPDAATVRAATWIKTQHSRGHEFDTAVTDQQESRLLVRLQGLRSTIVAGAASQNHSTAPASGEETAALTAYRLRLVPDLDTMGRTQVVQYCRQNQDFSLAPWQVYIQTLARKNPMLRILEIGVGSGEWTQEILHALSVDVTENAEPDNAMLYASYDCTDSSSVGFEKVAHGLGDVPRLGFLTLDIETDPTEQGFALESYDLIVLGDAVQVNDDRANSIMRHVYKLLRPGGHLILKESPCPQGTEQGESLRAENSPAQRLGGWGSSSREMGFQDLQLDLSIRYRGGPCEEPQWIVVLVRNICSSPVASGPSTPAPQFYFIVDPNSAKQQITCSRTGDALRLRYPESTVQSGSLEECASLSGLAQRTMVFLVETEQPLLGSMTPDTFRFIQKVVHECNSILWVTAGGGPVAQDAHYGIVDGWARTLRNEKAARRICTLALETIPDDSALLQPRQIAHLVRVCTNALFAPTETAVYEPEFVEVEGTLHVRRVETERPLTTALYQASQPRQSTTTSLQELGSVALAIGTPGLLTSLHWTDDSVEDDGLHAASLRPDEALIETKAIGVSLHDVLIAAGKLPDQSLGLELAGIVVQAGSSCEYRPGERVLAFGPGSFRNRTKVKTNTTCAIPENMSFTEAAALPLAFGTAWHVLVELARLQRGQSVLIHLRAGAAGQALIRLAKHLGAVIFTTTNSQQERALLVEQYGLSDEQIFYSRDPYLSDGLMRVTRGRGVDVVLNDLEGDVQRVSWECLALYGRLIQIDHGPTNTTQPATLLPGFDRRQASLTLFDSARWLRDCPEMVQAAVRQILNLIQDGHLSLRGFYQAAAADSIQQVFQSVQEEETTGKTVIDLTLPSQVPAVLKTRNPFRLRNDATYVIAGGLGGLGRATARWMAANGARSLVLLGRSGANSPAARNLVEELASQGVQVYAPPCDVTDITALQTVLDKISRTMPPVRGCIQGSMVLRDRLFSEMTYEEWCASLNCKVLGSRNLAASLPPAMDFFILLSSVSSVVGLTGQANYAAGNSYMDSLARLQASQHGQRAISLNLGPMGDDGVLAENTGFLDQVLGYGSFTAVTRDQLFALLAHCCDPDQPQAQSPEQAQVVYGISAKGAGRYGENPVLEQPLFRRLKLENTVLTQGSSCRETGGGLVPFREQFIQSTSLQEGREIVGRALADRMIHSYRLIPEDAEIDADAPLHVYRVDSLLAVELCNWIGKEFQADIAVLEVLGGASFAMLSMLVASRSQLAHPEWS</sequence>
<dbReference type="SUPFAM" id="SSF53335">
    <property type="entry name" value="S-adenosyl-L-methionine-dependent methyltransferases"/>
    <property type="match status" value="1"/>
</dbReference>
<keyword evidence="4" id="KW-0521">NADP</keyword>
<dbReference type="Gene3D" id="3.40.47.10">
    <property type="match status" value="1"/>
</dbReference>
<dbReference type="Pfam" id="PF21089">
    <property type="entry name" value="PKS_DH_N"/>
    <property type="match status" value="1"/>
</dbReference>
<dbReference type="STRING" id="1450537.A0A395HKN8"/>
<accession>A0A395HKN8</accession>
<dbReference type="Pfam" id="PF16197">
    <property type="entry name" value="KAsynt_C_assoc"/>
    <property type="match status" value="1"/>
</dbReference>
<dbReference type="InterPro" id="IPR014030">
    <property type="entry name" value="Ketoacyl_synth_N"/>
</dbReference>
<evidence type="ECO:0000259" key="10">
    <source>
        <dbReference type="PROSITE" id="PS50075"/>
    </source>
</evidence>
<dbReference type="InterPro" id="IPR016036">
    <property type="entry name" value="Malonyl_transacylase_ACP-bd"/>
</dbReference>
<dbReference type="Gene3D" id="3.10.129.110">
    <property type="entry name" value="Polyketide synthase dehydratase"/>
    <property type="match status" value="1"/>
</dbReference>
<dbReference type="CDD" id="cd05195">
    <property type="entry name" value="enoyl_red"/>
    <property type="match status" value="1"/>
</dbReference>
<dbReference type="Pfam" id="PF08240">
    <property type="entry name" value="ADH_N"/>
    <property type="match status" value="1"/>
</dbReference>
<dbReference type="SUPFAM" id="SSF47336">
    <property type="entry name" value="ACP-like"/>
    <property type="match status" value="1"/>
</dbReference>
<reference evidence="13 14" key="1">
    <citation type="submission" date="2018-02" db="EMBL/GenBank/DDBJ databases">
        <title>The genomes of Aspergillus section Nigri reveals drivers in fungal speciation.</title>
        <authorList>
            <consortium name="DOE Joint Genome Institute"/>
            <person name="Vesth T.C."/>
            <person name="Nybo J."/>
            <person name="Theobald S."/>
            <person name="Brandl J."/>
            <person name="Frisvad J.C."/>
            <person name="Nielsen K.F."/>
            <person name="Lyhne E.K."/>
            <person name="Kogle M.E."/>
            <person name="Kuo A."/>
            <person name="Riley R."/>
            <person name="Clum A."/>
            <person name="Nolan M."/>
            <person name="Lipzen A."/>
            <person name="Salamov A."/>
            <person name="Henrissat B."/>
            <person name="Wiebenga A."/>
            <person name="De vries R.P."/>
            <person name="Grigoriev I.V."/>
            <person name="Mortensen U.H."/>
            <person name="Andersen M.R."/>
            <person name="Baker S.E."/>
        </authorList>
    </citation>
    <scope>NUCLEOTIDE SEQUENCE [LARGE SCALE GENOMIC DNA]</scope>
    <source>
        <strain evidence="13 14">CBS 101889</strain>
    </source>
</reference>
<dbReference type="PROSITE" id="PS52019">
    <property type="entry name" value="PKS_MFAS_DH"/>
    <property type="match status" value="1"/>
</dbReference>
<dbReference type="SUPFAM" id="SSF55048">
    <property type="entry name" value="Probable ACP-binding domain of malonyl-CoA ACP transacylase"/>
    <property type="match status" value="1"/>
</dbReference>
<dbReference type="InterPro" id="IPR049900">
    <property type="entry name" value="PKS_mFAS_DH"/>
</dbReference>
<keyword evidence="3" id="KW-0808">Transferase</keyword>
<dbReference type="InterPro" id="IPR032821">
    <property type="entry name" value="PKS_assoc"/>
</dbReference>
<dbReference type="GeneID" id="37203635"/>
<dbReference type="Pfam" id="PF13602">
    <property type="entry name" value="ADH_zinc_N_2"/>
    <property type="match status" value="1"/>
</dbReference>
<dbReference type="GO" id="GO:0044550">
    <property type="term" value="P:secondary metabolite biosynthetic process"/>
    <property type="evidence" value="ECO:0007669"/>
    <property type="project" value="TreeGrafter"/>
</dbReference>
<feature type="region of interest" description="Disordered" evidence="9">
    <location>
        <begin position="1542"/>
        <end position="1568"/>
    </location>
</feature>
<dbReference type="SMART" id="SM00827">
    <property type="entry name" value="PKS_AT"/>
    <property type="match status" value="1"/>
</dbReference>
<dbReference type="Pfam" id="PF23114">
    <property type="entry name" value="NAD-bd_HRPKS_sdrA"/>
    <property type="match status" value="1"/>
</dbReference>
<dbReference type="InterPro" id="IPR049552">
    <property type="entry name" value="PKS_DH_N"/>
</dbReference>
<evidence type="ECO:0000259" key="11">
    <source>
        <dbReference type="PROSITE" id="PS52004"/>
    </source>
</evidence>
<evidence type="ECO:0000313" key="14">
    <source>
        <dbReference type="Proteomes" id="UP000248961"/>
    </source>
</evidence>
<dbReference type="SMART" id="SM00826">
    <property type="entry name" value="PKS_DH"/>
    <property type="match status" value="1"/>
</dbReference>
<dbReference type="Pfam" id="PF08659">
    <property type="entry name" value="KR"/>
    <property type="match status" value="1"/>
</dbReference>
<dbReference type="InterPro" id="IPR014031">
    <property type="entry name" value="Ketoacyl_synth_C"/>
</dbReference>
<dbReference type="PANTHER" id="PTHR43775:SF29">
    <property type="entry name" value="ASPERFURANONE POLYKETIDE SYNTHASE AFOG-RELATED"/>
    <property type="match status" value="1"/>
</dbReference>
<dbReference type="SUPFAM" id="SSF52151">
    <property type="entry name" value="FabD/lysophospholipase-like"/>
    <property type="match status" value="1"/>
</dbReference>
<dbReference type="Pfam" id="PF14765">
    <property type="entry name" value="PS-DH"/>
    <property type="match status" value="1"/>
</dbReference>
<dbReference type="InterPro" id="IPR016035">
    <property type="entry name" value="Acyl_Trfase/lysoPLipase"/>
</dbReference>
<dbReference type="VEuPathDB" id="FungiDB:BO97DRAFT_460597"/>
<dbReference type="Gene3D" id="3.40.366.10">
    <property type="entry name" value="Malonyl-Coenzyme A Acyl Carrier Protein, domain 2"/>
    <property type="match status" value="1"/>
</dbReference>
<feature type="compositionally biased region" description="Acidic residues" evidence="9">
    <location>
        <begin position="1"/>
        <end position="10"/>
    </location>
</feature>
<dbReference type="CDD" id="cd00833">
    <property type="entry name" value="PKS"/>
    <property type="match status" value="1"/>
</dbReference>
<dbReference type="CDD" id="cd05274">
    <property type="entry name" value="KR_FAS_SDR_x"/>
    <property type="match status" value="1"/>
</dbReference>
<dbReference type="OrthoDB" id="329835at2759"/>
<evidence type="ECO:0000256" key="6">
    <source>
        <dbReference type="ARBA" id="ARBA00023268"/>
    </source>
</evidence>
<gene>
    <name evidence="13" type="ORF">BO97DRAFT_460597</name>
</gene>
<evidence type="ECO:0000256" key="9">
    <source>
        <dbReference type="SAM" id="MobiDB-lite"/>
    </source>
</evidence>
<dbReference type="Proteomes" id="UP000248961">
    <property type="component" value="Unassembled WGS sequence"/>
</dbReference>
<dbReference type="InterPro" id="IPR029063">
    <property type="entry name" value="SAM-dependent_MTases_sf"/>
</dbReference>
<feature type="region of interest" description="Disordered" evidence="9">
    <location>
        <begin position="1"/>
        <end position="35"/>
    </location>
</feature>
<dbReference type="Gene3D" id="3.40.50.720">
    <property type="entry name" value="NAD(P)-binding Rossmann-like Domain"/>
    <property type="match status" value="1"/>
</dbReference>
<evidence type="ECO:0000256" key="3">
    <source>
        <dbReference type="ARBA" id="ARBA00022679"/>
    </source>
</evidence>
<dbReference type="GO" id="GO:0004312">
    <property type="term" value="F:fatty acid synthase activity"/>
    <property type="evidence" value="ECO:0007669"/>
    <property type="project" value="TreeGrafter"/>
</dbReference>
<dbReference type="InterPro" id="IPR011032">
    <property type="entry name" value="GroES-like_sf"/>
</dbReference>
<dbReference type="Pfam" id="PF02801">
    <property type="entry name" value="Ketoacyl-synt_C"/>
    <property type="match status" value="1"/>
</dbReference>
<dbReference type="PROSITE" id="PS50075">
    <property type="entry name" value="CARRIER"/>
    <property type="match status" value="1"/>
</dbReference>
<dbReference type="InterPro" id="IPR056501">
    <property type="entry name" value="NAD-bd_HRPKS_sdrA"/>
</dbReference>
<evidence type="ECO:0000256" key="8">
    <source>
        <dbReference type="PROSITE-ProRule" id="PRU01363"/>
    </source>
</evidence>
<dbReference type="SUPFAM" id="SSF51735">
    <property type="entry name" value="NAD(P)-binding Rossmann-fold domains"/>
    <property type="match status" value="2"/>
</dbReference>
<feature type="region of interest" description="C-terminal hotdog fold" evidence="8">
    <location>
        <begin position="1196"/>
        <end position="1357"/>
    </location>
</feature>
<dbReference type="InterPro" id="IPR049551">
    <property type="entry name" value="PKS_DH_C"/>
</dbReference>
<feature type="region of interest" description="N-terminal hotdog fold" evidence="8">
    <location>
        <begin position="1036"/>
        <end position="1171"/>
    </location>
</feature>
<name>A0A395HKN8_ASPHC</name>
<evidence type="ECO:0000256" key="1">
    <source>
        <dbReference type="ARBA" id="ARBA00022450"/>
    </source>
</evidence>
<evidence type="ECO:0000256" key="7">
    <source>
        <dbReference type="ARBA" id="ARBA00023315"/>
    </source>
</evidence>
<dbReference type="InterPro" id="IPR057326">
    <property type="entry name" value="KR_dom"/>
</dbReference>
<protein>
    <submittedName>
        <fullName evidence="13">Polyketide synthase</fullName>
    </submittedName>
</protein>
<dbReference type="InterPro" id="IPR013217">
    <property type="entry name" value="Methyltransf_12"/>
</dbReference>
<dbReference type="InterPro" id="IPR020843">
    <property type="entry name" value="ER"/>
</dbReference>
<feature type="domain" description="Ketosynthase family 3 (KS3)" evidence="11">
    <location>
        <begin position="37"/>
        <end position="463"/>
    </location>
</feature>
<evidence type="ECO:0000256" key="4">
    <source>
        <dbReference type="ARBA" id="ARBA00022857"/>
    </source>
</evidence>
<dbReference type="SUPFAM" id="SSF53901">
    <property type="entry name" value="Thiolase-like"/>
    <property type="match status" value="1"/>
</dbReference>
<dbReference type="Pfam" id="PF00698">
    <property type="entry name" value="Acyl_transf_1"/>
    <property type="match status" value="1"/>
</dbReference>
<evidence type="ECO:0000259" key="12">
    <source>
        <dbReference type="PROSITE" id="PS52019"/>
    </source>
</evidence>
<dbReference type="SMART" id="SM00825">
    <property type="entry name" value="PKS_KS"/>
    <property type="match status" value="1"/>
</dbReference>
<keyword evidence="1" id="KW-0596">Phosphopantetheine</keyword>
<feature type="active site" description="Proton acceptor; for dehydratase activity" evidence="8">
    <location>
        <position position="1068"/>
    </location>
</feature>
<dbReference type="PROSITE" id="PS52004">
    <property type="entry name" value="KS3_2"/>
    <property type="match status" value="1"/>
</dbReference>
<dbReference type="Pfam" id="PF00550">
    <property type="entry name" value="PP-binding"/>
    <property type="match status" value="1"/>
</dbReference>
<proteinExistence type="predicted"/>
<dbReference type="GO" id="GO:0006633">
    <property type="term" value="P:fatty acid biosynthetic process"/>
    <property type="evidence" value="ECO:0007669"/>
    <property type="project" value="TreeGrafter"/>
</dbReference>
<dbReference type="CDD" id="cd02440">
    <property type="entry name" value="AdoMet_MTases"/>
    <property type="match status" value="1"/>
</dbReference>
<feature type="active site" description="Proton donor; for dehydratase activity" evidence="8">
    <location>
        <position position="1265"/>
    </location>
</feature>
<dbReference type="RefSeq" id="XP_025547665.1">
    <property type="nucleotide sequence ID" value="XM_025699346.1"/>
</dbReference>
<dbReference type="EMBL" id="KZ824313">
    <property type="protein sequence ID" value="RAL08511.1"/>
    <property type="molecule type" value="Genomic_DNA"/>
</dbReference>
<dbReference type="SMART" id="SM00829">
    <property type="entry name" value="PKS_ER"/>
    <property type="match status" value="1"/>
</dbReference>
<feature type="domain" description="Carrier" evidence="10">
    <location>
        <begin position="2459"/>
        <end position="2543"/>
    </location>
</feature>
<dbReference type="Gene3D" id="3.90.180.10">
    <property type="entry name" value="Medium-chain alcohol dehydrogenases, catalytic domain"/>
    <property type="match status" value="1"/>
</dbReference>
<dbReference type="Gene3D" id="3.30.70.3290">
    <property type="match status" value="1"/>
</dbReference>
<dbReference type="Pfam" id="PF08242">
    <property type="entry name" value="Methyltransf_12"/>
    <property type="match status" value="1"/>
</dbReference>
<dbReference type="InterPro" id="IPR020807">
    <property type="entry name" value="PKS_DH"/>
</dbReference>
<dbReference type="SUPFAM" id="SSF50129">
    <property type="entry name" value="GroES-like"/>
    <property type="match status" value="1"/>
</dbReference>
<dbReference type="PANTHER" id="PTHR43775">
    <property type="entry name" value="FATTY ACID SYNTHASE"/>
    <property type="match status" value="1"/>
</dbReference>
<dbReference type="InterPro" id="IPR036291">
    <property type="entry name" value="NAD(P)-bd_dom_sf"/>
</dbReference>
<dbReference type="Gene3D" id="3.40.50.150">
    <property type="entry name" value="Vaccinia Virus protein VP39"/>
    <property type="match status" value="1"/>
</dbReference>
<organism evidence="13 14">
    <name type="scientific">Aspergillus homomorphus (strain CBS 101889)</name>
    <dbReference type="NCBI Taxonomy" id="1450537"/>
    <lineage>
        <taxon>Eukaryota</taxon>
        <taxon>Fungi</taxon>
        <taxon>Dikarya</taxon>
        <taxon>Ascomycota</taxon>
        <taxon>Pezizomycotina</taxon>
        <taxon>Eurotiomycetes</taxon>
        <taxon>Eurotiomycetidae</taxon>
        <taxon>Eurotiales</taxon>
        <taxon>Aspergillaceae</taxon>
        <taxon>Aspergillus</taxon>
        <taxon>Aspergillus subgen. Circumdati</taxon>
    </lineage>
</organism>
<dbReference type="SMART" id="SM00823">
    <property type="entry name" value="PKS_PP"/>
    <property type="match status" value="1"/>
</dbReference>
<dbReference type="SMART" id="SM00822">
    <property type="entry name" value="PKS_KR"/>
    <property type="match status" value="1"/>
</dbReference>
<evidence type="ECO:0000256" key="5">
    <source>
        <dbReference type="ARBA" id="ARBA00023002"/>
    </source>
</evidence>
<dbReference type="InterPro" id="IPR013968">
    <property type="entry name" value="PKS_KR"/>
</dbReference>
<dbReference type="InterPro" id="IPR016039">
    <property type="entry name" value="Thiolase-like"/>
</dbReference>
<evidence type="ECO:0000313" key="13">
    <source>
        <dbReference type="EMBL" id="RAL08511.1"/>
    </source>
</evidence>
<dbReference type="InterPro" id="IPR042104">
    <property type="entry name" value="PKS_dehydratase_sf"/>
</dbReference>
<dbReference type="InterPro" id="IPR020841">
    <property type="entry name" value="PKS_Beta-ketoAc_synthase_dom"/>
</dbReference>